<sequence length="1159" mass="130107">MSHTEDPQPKEPLGNGKHAARQEQAMTLWQGLRLYPKAVAWSVLLSSTLIMEGYDLALLGSLYASPAFNKKYGVQSANGSWTVPAPWQSALSNGARAGEVIGLIISGLISERLGYRWTMICALVAINAIIFLFFFAVNVKMLLSAEILAGIPWGIFQTLPAAYASEVCPVVLRPYLTTYINMCWVFGQFIAAGVNRGSVQRGDEWSYRIPFAVQWAWPLPILIGILFAPESPWWHVRRGDIAGARRALKRLTSSKDRDFDLDGTIAMIQHTNELEKSITAGTSYVDCFKGVNLRRTEIVCGTWIVQTLSGQNLMGYFAYFCVQAGLPRIYSFNLSLGQYALGVLGTMGSWFLMSKMGRRKIHLFGLSTLFILLIITGSLSFAPSSNKSAKWAIGVMLMIFTFVYDISVGPVTYSLVSELSSTRLKAKTINLARAGYNISNIVVNVLTNYQLNQSAWNWSARSAYFWAGTCLVCLIWAFFRVPEPKGRTYEELDLLFERRISARKFHKTEVDAFEEVEVREDIVKDVEQDAVVHLNEAFLGNSNKQCKHPIFPSEQSQEFEISTTDILGASINMMSHQIIARRTPRYCLTCLYRPIIPPRPRQPRQFTTQPRQSFISPSPFRPQLPFLSQTQGRLPLALHLRQHFTRLISTSRTSRYKRGVYRGLKISVTLYAILWMLHFIKTGIYQEEIEHKWPTPQEWSWRSRWALRSAIALQHPEEIGQVKTPWQNVYGFYKQLLERLEDPNIDGQGIFEQGEGGILVEGVGKLGYDISMKSEPWRRGYFQCLINSAKAAEYLDGFMTDRKQRITAPAEYVHGPSNPGAKTLPGRTEIVMHEEDCEPSAPAPEVFYMKILTTNGFTARQKIDAALAYADWLNYKGLTDTARDMYTWAMDIASSGLAYDASTVVDTKTGILKNNGRNIASDNIMRVSTALGVQSVKSGDLATALSIFTSVLKARRDLPQEPSTYHTKPYPTPALDEYVTKIKNMFVPSVYPEPPSDGNEAPIRDPCSEAGLMTYIGEILFASSSKETGLAWTRDAVDVTESVLLDLPSASNTGKGGTYNEEIRETRNRCSQCLKVGLSNWRTMVDNLISEASNAEQAAVANIGKGWFGNSKKKAEQKTLERKRWQAEKMIIDDRANGLLRLTNEYTLYKPSGFGTSLF</sequence>
<dbReference type="SUPFAM" id="SSF103473">
    <property type="entry name" value="MFS general substrate transporter"/>
    <property type="match status" value="1"/>
</dbReference>
<comment type="similarity">
    <text evidence="2">Belongs to the major facilitator superfamily. Sugar transporter (TC 2.A.1.1) family.</text>
</comment>
<dbReference type="GeneID" id="8101811"/>
<dbReference type="Proteomes" id="UP000001745">
    <property type="component" value="Unassembled WGS sequence"/>
</dbReference>
<dbReference type="InParanoid" id="B8MLV7"/>
<dbReference type="Pfam" id="PF00083">
    <property type="entry name" value="Sugar_tr"/>
    <property type="match status" value="1"/>
</dbReference>
<feature type="transmembrane region" description="Helical" evidence="7">
    <location>
        <begin position="463"/>
        <end position="479"/>
    </location>
</feature>
<dbReference type="HOGENOM" id="CLU_275469_0_0_1"/>
<keyword evidence="4 7" id="KW-0812">Transmembrane</keyword>
<evidence type="ECO:0000313" key="9">
    <source>
        <dbReference type="EMBL" id="EED13883.1"/>
    </source>
</evidence>
<dbReference type="AlphaFoldDB" id="B8MLV7"/>
<feature type="transmembrane region" description="Helical" evidence="7">
    <location>
        <begin position="117"/>
        <end position="137"/>
    </location>
</feature>
<protein>
    <submittedName>
        <fullName evidence="9">MFS maltose permease, putative</fullName>
    </submittedName>
</protein>
<feature type="transmembrane region" description="Helical" evidence="7">
    <location>
        <begin position="391"/>
        <end position="413"/>
    </location>
</feature>
<proteinExistence type="inferred from homology"/>
<gene>
    <name evidence="9" type="ORF">TSTA_101230</name>
</gene>
<keyword evidence="10" id="KW-1185">Reference proteome</keyword>
<keyword evidence="5 7" id="KW-1133">Transmembrane helix</keyword>
<dbReference type="InterPro" id="IPR005829">
    <property type="entry name" value="Sugar_transporter_CS"/>
</dbReference>
<dbReference type="InterPro" id="IPR005828">
    <property type="entry name" value="MFS_sugar_transport-like"/>
</dbReference>
<reference evidence="10" key="1">
    <citation type="journal article" date="2015" name="Genome Announc.">
        <title>Genome sequence of the AIDS-associated pathogen Penicillium marneffei (ATCC18224) and its near taxonomic relative Talaromyces stipitatus (ATCC10500).</title>
        <authorList>
            <person name="Nierman W.C."/>
            <person name="Fedorova-Abrams N.D."/>
            <person name="Andrianopoulos A."/>
        </authorList>
    </citation>
    <scope>NUCLEOTIDE SEQUENCE [LARGE SCALE GENOMIC DNA]</scope>
    <source>
        <strain evidence="10">ATCC 10500 / CBS 375.48 / QM 6759 / NRRL 1006</strain>
    </source>
</reference>
<evidence type="ECO:0000256" key="4">
    <source>
        <dbReference type="ARBA" id="ARBA00022692"/>
    </source>
</evidence>
<dbReference type="RefSeq" id="XP_002486121.1">
    <property type="nucleotide sequence ID" value="XM_002486076.1"/>
</dbReference>
<evidence type="ECO:0000256" key="7">
    <source>
        <dbReference type="SAM" id="Phobius"/>
    </source>
</evidence>
<evidence type="ECO:0000259" key="8">
    <source>
        <dbReference type="PROSITE" id="PS50850"/>
    </source>
</evidence>
<comment type="subcellular location">
    <subcellularLocation>
        <location evidence="1">Membrane</location>
        <topology evidence="1">Multi-pass membrane protein</topology>
    </subcellularLocation>
</comment>
<evidence type="ECO:0000256" key="2">
    <source>
        <dbReference type="ARBA" id="ARBA00010992"/>
    </source>
</evidence>
<dbReference type="PROSITE" id="PS00217">
    <property type="entry name" value="SUGAR_TRANSPORT_2"/>
    <property type="match status" value="1"/>
</dbReference>
<dbReference type="PhylomeDB" id="B8MLV7"/>
<dbReference type="VEuPathDB" id="FungiDB:TSTA_101230"/>
<evidence type="ECO:0000256" key="1">
    <source>
        <dbReference type="ARBA" id="ARBA00004141"/>
    </source>
</evidence>
<evidence type="ECO:0000256" key="5">
    <source>
        <dbReference type="ARBA" id="ARBA00022989"/>
    </source>
</evidence>
<dbReference type="PANTHER" id="PTHR48022">
    <property type="entry name" value="PLASTIDIC GLUCOSE TRANSPORTER 4"/>
    <property type="match status" value="1"/>
</dbReference>
<dbReference type="PROSITE" id="PS50850">
    <property type="entry name" value="MFS"/>
    <property type="match status" value="1"/>
</dbReference>
<keyword evidence="3" id="KW-0813">Transport</keyword>
<dbReference type="NCBIfam" id="TIGR00879">
    <property type="entry name" value="SP"/>
    <property type="match status" value="1"/>
</dbReference>
<accession>B8MLV7</accession>
<dbReference type="InterPro" id="IPR036259">
    <property type="entry name" value="MFS_trans_sf"/>
</dbReference>
<dbReference type="GO" id="GO:0016020">
    <property type="term" value="C:membrane"/>
    <property type="evidence" value="ECO:0007669"/>
    <property type="project" value="UniProtKB-SubCell"/>
</dbReference>
<dbReference type="EMBL" id="EQ962658">
    <property type="protein sequence ID" value="EED13883.1"/>
    <property type="molecule type" value="Genomic_DNA"/>
</dbReference>
<evidence type="ECO:0000256" key="6">
    <source>
        <dbReference type="ARBA" id="ARBA00023136"/>
    </source>
</evidence>
<dbReference type="PANTHER" id="PTHR48022:SF76">
    <property type="entry name" value="MALTOSE PERMEASE, PUTATIVE (AFU_ORTHOLOGUE AFUA_8G07240)-RELATED"/>
    <property type="match status" value="1"/>
</dbReference>
<dbReference type="FunFam" id="1.20.1250.20:FF:000149">
    <property type="entry name" value="MFS transporter, SP family, general alpha glucoside:H+ symporter"/>
    <property type="match status" value="1"/>
</dbReference>
<dbReference type="InterPro" id="IPR050360">
    <property type="entry name" value="MFS_Sugar_Transporters"/>
</dbReference>
<dbReference type="STRING" id="441959.B8MLV7"/>
<feature type="transmembrane region" description="Helical" evidence="7">
    <location>
        <begin position="336"/>
        <end position="354"/>
    </location>
</feature>
<feature type="transmembrane region" description="Helical" evidence="7">
    <location>
        <begin position="361"/>
        <end position="379"/>
    </location>
</feature>
<dbReference type="OrthoDB" id="5408102at2759"/>
<feature type="transmembrane region" description="Helical" evidence="7">
    <location>
        <begin position="176"/>
        <end position="195"/>
    </location>
</feature>
<dbReference type="eggNOG" id="KOG0254">
    <property type="taxonomic scope" value="Eukaryota"/>
</dbReference>
<feature type="transmembrane region" description="Helical" evidence="7">
    <location>
        <begin position="143"/>
        <end position="164"/>
    </location>
</feature>
<dbReference type="GO" id="GO:0005351">
    <property type="term" value="F:carbohydrate:proton symporter activity"/>
    <property type="evidence" value="ECO:0007669"/>
    <property type="project" value="TreeGrafter"/>
</dbReference>
<evidence type="ECO:0000313" key="10">
    <source>
        <dbReference type="Proteomes" id="UP000001745"/>
    </source>
</evidence>
<evidence type="ECO:0000256" key="3">
    <source>
        <dbReference type="ARBA" id="ARBA00022448"/>
    </source>
</evidence>
<feature type="domain" description="Major facilitator superfamily (MFS) profile" evidence="8">
    <location>
        <begin position="41"/>
        <end position="485"/>
    </location>
</feature>
<dbReference type="Gene3D" id="1.20.1250.20">
    <property type="entry name" value="MFS general substrate transporter like domains"/>
    <property type="match status" value="1"/>
</dbReference>
<name>B8MLV7_TALSN</name>
<organism evidence="9 10">
    <name type="scientific">Talaromyces stipitatus (strain ATCC 10500 / CBS 375.48 / QM 6759 / NRRL 1006)</name>
    <name type="common">Penicillium stipitatum</name>
    <dbReference type="NCBI Taxonomy" id="441959"/>
    <lineage>
        <taxon>Eukaryota</taxon>
        <taxon>Fungi</taxon>
        <taxon>Dikarya</taxon>
        <taxon>Ascomycota</taxon>
        <taxon>Pezizomycotina</taxon>
        <taxon>Eurotiomycetes</taxon>
        <taxon>Eurotiomycetidae</taxon>
        <taxon>Eurotiales</taxon>
        <taxon>Trichocomaceae</taxon>
        <taxon>Talaromyces</taxon>
        <taxon>Talaromyces sect. Talaromyces</taxon>
    </lineage>
</organism>
<keyword evidence="6 7" id="KW-0472">Membrane</keyword>
<dbReference type="InterPro" id="IPR003663">
    <property type="entry name" value="Sugar/inositol_transpt"/>
</dbReference>
<dbReference type="InterPro" id="IPR020846">
    <property type="entry name" value="MFS_dom"/>
</dbReference>